<sequence length="78" mass="8341">MTTHTDNSTDVMIQVLVNEKPVECSLDLNLEALLTELEMPLQATAVALNDDIVARSQWGSTILSAGDRIALFQAIAGG</sequence>
<dbReference type="PANTHER" id="PTHR34472">
    <property type="entry name" value="SULFUR CARRIER PROTEIN THIS"/>
    <property type="match status" value="1"/>
</dbReference>
<dbReference type="AlphaFoldDB" id="A0A2T3JL25"/>
<accession>A0A2T3JL25</accession>
<dbReference type="InterPro" id="IPR003749">
    <property type="entry name" value="ThiS/MoaD-like"/>
</dbReference>
<evidence type="ECO:0000313" key="1">
    <source>
        <dbReference type="EMBL" id="PSU49721.1"/>
    </source>
</evidence>
<name>A0A2T3JL25_9GAMM</name>
<dbReference type="InterPro" id="IPR012675">
    <property type="entry name" value="Beta-grasp_dom_sf"/>
</dbReference>
<dbReference type="SUPFAM" id="SSF54285">
    <property type="entry name" value="MoaD/ThiS"/>
    <property type="match status" value="1"/>
</dbReference>
<gene>
    <name evidence="1" type="primary">thiS</name>
    <name evidence="1" type="ORF">C9J12_06285</name>
</gene>
<comment type="caution">
    <text evidence="1">The sequence shown here is derived from an EMBL/GenBank/DDBJ whole genome shotgun (WGS) entry which is preliminary data.</text>
</comment>
<organism evidence="1 2">
    <name type="scientific">Photobacterium frigidiphilum</name>
    <dbReference type="NCBI Taxonomy" id="264736"/>
    <lineage>
        <taxon>Bacteria</taxon>
        <taxon>Pseudomonadati</taxon>
        <taxon>Pseudomonadota</taxon>
        <taxon>Gammaproteobacteria</taxon>
        <taxon>Vibrionales</taxon>
        <taxon>Vibrionaceae</taxon>
        <taxon>Photobacterium</taxon>
    </lineage>
</organism>
<evidence type="ECO:0000313" key="2">
    <source>
        <dbReference type="Proteomes" id="UP000240987"/>
    </source>
</evidence>
<protein>
    <submittedName>
        <fullName evidence="1">Thiamine biosynthesis protein ThiS</fullName>
    </submittedName>
</protein>
<proteinExistence type="predicted"/>
<keyword evidence="2" id="KW-1185">Reference proteome</keyword>
<dbReference type="InterPro" id="IPR016155">
    <property type="entry name" value="Mopterin_synth/thiamin_S_b"/>
</dbReference>
<dbReference type="CDD" id="cd00565">
    <property type="entry name" value="Ubl_ThiS"/>
    <property type="match status" value="1"/>
</dbReference>
<dbReference type="RefSeq" id="WP_107241944.1">
    <property type="nucleotide sequence ID" value="NZ_PYMJ01000005.1"/>
</dbReference>
<dbReference type="Pfam" id="PF02597">
    <property type="entry name" value="ThiS"/>
    <property type="match status" value="1"/>
</dbReference>
<dbReference type="Gene3D" id="3.10.20.30">
    <property type="match status" value="1"/>
</dbReference>
<dbReference type="OrthoDB" id="6388078at2"/>
<dbReference type="EMBL" id="PYMJ01000005">
    <property type="protein sequence ID" value="PSU49721.1"/>
    <property type="molecule type" value="Genomic_DNA"/>
</dbReference>
<dbReference type="PANTHER" id="PTHR34472:SF1">
    <property type="entry name" value="SULFUR CARRIER PROTEIN THIS"/>
    <property type="match status" value="1"/>
</dbReference>
<dbReference type="Proteomes" id="UP000240987">
    <property type="component" value="Unassembled WGS sequence"/>
</dbReference>
<dbReference type="InterPro" id="IPR010035">
    <property type="entry name" value="Thi_S"/>
</dbReference>
<dbReference type="NCBIfam" id="TIGR01683">
    <property type="entry name" value="thiS"/>
    <property type="match status" value="1"/>
</dbReference>
<reference evidence="1 2" key="1">
    <citation type="submission" date="2018-01" db="EMBL/GenBank/DDBJ databases">
        <title>Whole genome sequencing of Histamine producing bacteria.</title>
        <authorList>
            <person name="Butler K."/>
        </authorList>
    </citation>
    <scope>NUCLEOTIDE SEQUENCE [LARGE SCALE GENOMIC DNA]</scope>
    <source>
        <strain evidence="1 2">JCM 12947</strain>
    </source>
</reference>